<protein>
    <submittedName>
        <fullName evidence="3">Uncharacterized protein</fullName>
    </submittedName>
</protein>
<sequence>MFIKVDLDDYFPIYEQIVLEVKKGIVKDEIHKPIFSLICNLGLALFVALFIWVHIVNI</sequence>
<evidence type="ECO:0000313" key="3">
    <source>
        <dbReference type="EMBL" id="GEQ53884.1"/>
    </source>
</evidence>
<proteinExistence type="predicted"/>
<accession>A0AAN4RJY0</accession>
<dbReference type="EMBL" id="BKBQ01000008">
    <property type="protein sequence ID" value="GEQ53884.1"/>
    <property type="molecule type" value="Genomic_DNA"/>
</dbReference>
<dbReference type="GeneID" id="69986884"/>
<reference evidence="3" key="1">
    <citation type="submission" date="2019-08" db="EMBL/GenBank/DDBJ databases">
        <authorList>
            <person name="Ishikawa M."/>
            <person name="Suzuki T."/>
            <person name="Matsutani M."/>
        </authorList>
    </citation>
    <scope>NUCLEOTIDE SEQUENCE</scope>
    <source>
        <strain evidence="3">7C1</strain>
        <strain evidence="2">8C4</strain>
    </source>
</reference>
<keyword evidence="5" id="KW-1185">Reference proteome</keyword>
<keyword evidence="1" id="KW-0472">Membrane</keyword>
<dbReference type="EMBL" id="BKBO01000007">
    <property type="protein sequence ID" value="GEQ48774.1"/>
    <property type="molecule type" value="Genomic_DNA"/>
</dbReference>
<reference evidence="3" key="2">
    <citation type="journal article" date="2020" name="Int. Dairy J.">
        <title>Lactic acid bacterial diversity in Brie cheese focusing on salt concentration and pH of isolation medium and characterisation of halophilic and alkaliphilic lactic acid bacterial isolates.</title>
        <authorList>
            <person name="Unno R."/>
            <person name="Matsutani M."/>
            <person name="Suzuki T."/>
            <person name="Kodama K."/>
            <person name="Matsushita H."/>
            <person name="Yamasato K."/>
            <person name="Koizumi Y."/>
            <person name="Ishikawa M."/>
        </authorList>
    </citation>
    <scope>NUCLEOTIDE SEQUENCE</scope>
    <source>
        <strain evidence="3">7C1</strain>
        <strain evidence="2">8C4</strain>
    </source>
</reference>
<keyword evidence="1" id="KW-1133">Transmembrane helix</keyword>
<dbReference type="AlphaFoldDB" id="A0AAN4RJY0"/>
<comment type="caution">
    <text evidence="3">The sequence shown here is derived from an EMBL/GenBank/DDBJ whole genome shotgun (WGS) entry which is preliminary data.</text>
</comment>
<feature type="transmembrane region" description="Helical" evidence="1">
    <location>
        <begin position="34"/>
        <end position="55"/>
    </location>
</feature>
<organism evidence="3 4">
    <name type="scientific">Tetragenococcus koreensis</name>
    <dbReference type="NCBI Taxonomy" id="290335"/>
    <lineage>
        <taxon>Bacteria</taxon>
        <taxon>Bacillati</taxon>
        <taxon>Bacillota</taxon>
        <taxon>Bacilli</taxon>
        <taxon>Lactobacillales</taxon>
        <taxon>Enterococcaceae</taxon>
        <taxon>Tetragenococcus</taxon>
    </lineage>
</organism>
<keyword evidence="1" id="KW-0812">Transmembrane</keyword>
<dbReference type="Proteomes" id="UP000886597">
    <property type="component" value="Unassembled WGS sequence"/>
</dbReference>
<name>A0AAN4RJY0_9ENTE</name>
<evidence type="ECO:0000256" key="1">
    <source>
        <dbReference type="SAM" id="Phobius"/>
    </source>
</evidence>
<gene>
    <name evidence="2" type="ORF">TK11N_06260</name>
    <name evidence="3" type="ORF">TK2N_07280</name>
</gene>
<dbReference type="Proteomes" id="UP000886607">
    <property type="component" value="Unassembled WGS sequence"/>
</dbReference>
<evidence type="ECO:0000313" key="5">
    <source>
        <dbReference type="Proteomes" id="UP000886607"/>
    </source>
</evidence>
<evidence type="ECO:0000313" key="2">
    <source>
        <dbReference type="EMBL" id="GEQ48774.1"/>
    </source>
</evidence>
<evidence type="ECO:0000313" key="4">
    <source>
        <dbReference type="Proteomes" id="UP000886597"/>
    </source>
</evidence>
<dbReference type="RefSeq" id="WP_157977734.1">
    <property type="nucleotide sequence ID" value="NZ_BJYN01000041.1"/>
</dbReference>